<evidence type="ECO:0000259" key="3">
    <source>
        <dbReference type="PROSITE" id="PS51087"/>
    </source>
</evidence>
<dbReference type="InterPro" id="IPR036767">
    <property type="entry name" value="ApaG_sf"/>
</dbReference>
<evidence type="ECO:0000256" key="1">
    <source>
        <dbReference type="ARBA" id="ARBA00017693"/>
    </source>
</evidence>
<protein>
    <recommendedName>
        <fullName evidence="1 2">Protein ApaG</fullName>
    </recommendedName>
</protein>
<accession>Q2S9C4</accession>
<dbReference type="PANTHER" id="PTHR47191">
    <property type="entry name" value="OS05G0170800 PROTEIN"/>
    <property type="match status" value="1"/>
</dbReference>
<dbReference type="InterPro" id="IPR050718">
    <property type="entry name" value="ApaG-like"/>
</dbReference>
<dbReference type="HAMAP" id="MF_00791">
    <property type="entry name" value="ApaG"/>
    <property type="match status" value="1"/>
</dbReference>
<dbReference type="SUPFAM" id="SSF110069">
    <property type="entry name" value="ApaG-like"/>
    <property type="match status" value="1"/>
</dbReference>
<dbReference type="KEGG" id="hch:HCH_06102"/>
<dbReference type="STRING" id="349521.HCH_06102"/>
<dbReference type="OrthoDB" id="9795226at2"/>
<dbReference type="eggNOG" id="COG2967">
    <property type="taxonomic scope" value="Bacteria"/>
</dbReference>
<gene>
    <name evidence="2" type="primary">apaG</name>
    <name evidence="4" type="ordered locus">HCH_06102</name>
</gene>
<dbReference type="EMBL" id="CP000155">
    <property type="protein sequence ID" value="ABC32750.1"/>
    <property type="molecule type" value="Genomic_DNA"/>
</dbReference>
<reference evidence="4 5" key="1">
    <citation type="journal article" date="2005" name="Nucleic Acids Res.">
        <title>Genomic blueprint of Hahella chejuensis, a marine microbe producing an algicidal agent.</title>
        <authorList>
            <person name="Jeong H."/>
            <person name="Yim J.H."/>
            <person name="Lee C."/>
            <person name="Choi S.-H."/>
            <person name="Park Y.K."/>
            <person name="Yoon S.H."/>
            <person name="Hur C.-G."/>
            <person name="Kang H.-Y."/>
            <person name="Kim D."/>
            <person name="Lee H.H."/>
            <person name="Park K.H."/>
            <person name="Park S.-H."/>
            <person name="Park H.-S."/>
            <person name="Lee H.K."/>
            <person name="Oh T.K."/>
            <person name="Kim J.F."/>
        </authorList>
    </citation>
    <scope>NUCLEOTIDE SEQUENCE [LARGE SCALE GENOMIC DNA]</scope>
    <source>
        <strain evidence="4 5">KCTC 2396</strain>
    </source>
</reference>
<organism evidence="4 5">
    <name type="scientific">Hahella chejuensis (strain KCTC 2396)</name>
    <dbReference type="NCBI Taxonomy" id="349521"/>
    <lineage>
        <taxon>Bacteria</taxon>
        <taxon>Pseudomonadati</taxon>
        <taxon>Pseudomonadota</taxon>
        <taxon>Gammaproteobacteria</taxon>
        <taxon>Oceanospirillales</taxon>
        <taxon>Hahellaceae</taxon>
        <taxon>Hahella</taxon>
    </lineage>
</organism>
<dbReference type="PROSITE" id="PS51087">
    <property type="entry name" value="APAG"/>
    <property type="match status" value="1"/>
</dbReference>
<evidence type="ECO:0000313" key="4">
    <source>
        <dbReference type="EMBL" id="ABC32750.1"/>
    </source>
</evidence>
<dbReference type="Pfam" id="PF04379">
    <property type="entry name" value="DUF525"/>
    <property type="match status" value="1"/>
</dbReference>
<keyword evidence="5" id="KW-1185">Reference proteome</keyword>
<dbReference type="NCBIfam" id="NF003967">
    <property type="entry name" value="PRK05461.1"/>
    <property type="match status" value="1"/>
</dbReference>
<evidence type="ECO:0000313" key="5">
    <source>
        <dbReference type="Proteomes" id="UP000000238"/>
    </source>
</evidence>
<dbReference type="Proteomes" id="UP000000238">
    <property type="component" value="Chromosome"/>
</dbReference>
<name>Q2S9C4_HAHCH</name>
<feature type="domain" description="ApaG" evidence="3">
    <location>
        <begin position="3"/>
        <end position="127"/>
    </location>
</feature>
<dbReference type="HOGENOM" id="CLU_128074_0_0_6"/>
<dbReference type="Gene3D" id="2.60.40.1470">
    <property type="entry name" value="ApaG domain"/>
    <property type="match status" value="1"/>
</dbReference>
<dbReference type="InterPro" id="IPR007474">
    <property type="entry name" value="ApaG_domain"/>
</dbReference>
<sequence>MSETSLYDIRVSVRTQFIASQSDPDNNRFVFAYHITILNEGARAAQLLRRRWLIIDGDNKEQEVTGDGVVGQQPVIQPGASYEYSSGCVLDTEVGAMEGHYEMLADDGHLFNAEIPRFILAAPRVLH</sequence>
<dbReference type="PANTHER" id="PTHR47191:SF2">
    <property type="entry name" value="OS05G0170800 PROTEIN"/>
    <property type="match status" value="1"/>
</dbReference>
<proteinExistence type="inferred from homology"/>
<dbReference type="RefSeq" id="WP_011399808.1">
    <property type="nucleotide sequence ID" value="NC_007645.1"/>
</dbReference>
<evidence type="ECO:0000256" key="2">
    <source>
        <dbReference type="HAMAP-Rule" id="MF_00791"/>
    </source>
</evidence>
<dbReference type="InterPro" id="IPR023065">
    <property type="entry name" value="Uncharacterised_ApaG"/>
</dbReference>
<dbReference type="AlphaFoldDB" id="Q2S9C4"/>